<protein>
    <recommendedName>
        <fullName evidence="1">DUF7918 domain-containing protein</fullName>
    </recommendedName>
</protein>
<evidence type="ECO:0000313" key="2">
    <source>
        <dbReference type="EMBL" id="KAF2127283.1"/>
    </source>
</evidence>
<dbReference type="Pfam" id="PF25534">
    <property type="entry name" value="DUF7918"/>
    <property type="match status" value="1"/>
</dbReference>
<dbReference type="RefSeq" id="XP_033521672.1">
    <property type="nucleotide sequence ID" value="XM_033664037.1"/>
</dbReference>
<dbReference type="PANTHER" id="PTHR36223">
    <property type="entry name" value="BETA-LACTAMASE-TYPE TRANSPEPTIDASE FOLD DOMAIN CONTAINING PROTEIN"/>
    <property type="match status" value="1"/>
</dbReference>
<accession>A0A6A6A7Y6</accession>
<gene>
    <name evidence="2" type="ORF">P153DRAFT_295534</name>
</gene>
<dbReference type="Proteomes" id="UP000799771">
    <property type="component" value="Unassembled WGS sequence"/>
</dbReference>
<proteinExistence type="predicted"/>
<name>A0A6A6A7Y6_9PLEO</name>
<dbReference type="EMBL" id="ML977511">
    <property type="protein sequence ID" value="KAF2127283.1"/>
    <property type="molecule type" value="Genomic_DNA"/>
</dbReference>
<dbReference type="GeneID" id="54404469"/>
<dbReference type="OrthoDB" id="3364132at2759"/>
<keyword evidence="3" id="KW-1185">Reference proteome</keyword>
<organism evidence="2 3">
    <name type="scientific">Dothidotthia symphoricarpi CBS 119687</name>
    <dbReference type="NCBI Taxonomy" id="1392245"/>
    <lineage>
        <taxon>Eukaryota</taxon>
        <taxon>Fungi</taxon>
        <taxon>Dikarya</taxon>
        <taxon>Ascomycota</taxon>
        <taxon>Pezizomycotina</taxon>
        <taxon>Dothideomycetes</taxon>
        <taxon>Pleosporomycetidae</taxon>
        <taxon>Pleosporales</taxon>
        <taxon>Dothidotthiaceae</taxon>
        <taxon>Dothidotthia</taxon>
    </lineage>
</organism>
<evidence type="ECO:0000259" key="1">
    <source>
        <dbReference type="Pfam" id="PF25534"/>
    </source>
</evidence>
<dbReference type="AlphaFoldDB" id="A0A6A6A7Y6"/>
<feature type="domain" description="DUF7918" evidence="1">
    <location>
        <begin position="9"/>
        <end position="226"/>
    </location>
</feature>
<reference evidence="2" key="1">
    <citation type="journal article" date="2020" name="Stud. Mycol.">
        <title>101 Dothideomycetes genomes: a test case for predicting lifestyles and emergence of pathogens.</title>
        <authorList>
            <person name="Haridas S."/>
            <person name="Albert R."/>
            <person name="Binder M."/>
            <person name="Bloem J."/>
            <person name="Labutti K."/>
            <person name="Salamov A."/>
            <person name="Andreopoulos B."/>
            <person name="Baker S."/>
            <person name="Barry K."/>
            <person name="Bills G."/>
            <person name="Bluhm B."/>
            <person name="Cannon C."/>
            <person name="Castanera R."/>
            <person name="Culley D."/>
            <person name="Daum C."/>
            <person name="Ezra D."/>
            <person name="Gonzalez J."/>
            <person name="Henrissat B."/>
            <person name="Kuo A."/>
            <person name="Liang C."/>
            <person name="Lipzen A."/>
            <person name="Lutzoni F."/>
            <person name="Magnuson J."/>
            <person name="Mondo S."/>
            <person name="Nolan M."/>
            <person name="Ohm R."/>
            <person name="Pangilinan J."/>
            <person name="Park H.-J."/>
            <person name="Ramirez L."/>
            <person name="Alfaro M."/>
            <person name="Sun H."/>
            <person name="Tritt A."/>
            <person name="Yoshinaga Y."/>
            <person name="Zwiers L.-H."/>
            <person name="Turgeon B."/>
            <person name="Goodwin S."/>
            <person name="Spatafora J."/>
            <person name="Crous P."/>
            <person name="Grigoriev I."/>
        </authorList>
    </citation>
    <scope>NUCLEOTIDE SEQUENCE</scope>
    <source>
        <strain evidence="2">CBS 119687</strain>
    </source>
</reference>
<dbReference type="InterPro" id="IPR057678">
    <property type="entry name" value="DUF7918"/>
</dbReference>
<dbReference type="PANTHER" id="PTHR36223:SF1">
    <property type="entry name" value="TRANSCRIPTION ELONGATION FACTOR EAF N-TERMINAL DOMAIN-CONTAINING PROTEIN"/>
    <property type="match status" value="1"/>
</dbReference>
<evidence type="ECO:0000313" key="3">
    <source>
        <dbReference type="Proteomes" id="UP000799771"/>
    </source>
</evidence>
<sequence length="303" mass="34273">MAVLDDCPGLKAEIIVYAQPLEEYVDEDEEDPPKTVTKYVEAQSGAEFALKWKFSTPFPTQYGVQAVVHIDGVATYNTVMWPEDLHGRRGFANQGGIFEQDGVRFIQNYRFTALNIVEESDGPVNLENVRKDVGSKGCITLTLRFITNIRRSGSPNKARGQAPLSAMGAVPEKALKGDARSHQTTYVTKHSSCWPRVRYDKVDNEPFATVVFRYRSLAALKALRIIRDVEKANKVTPTIPLLLQRMRRREAERRDIKQETGIERQPKRELVAANDNDDNDEVTVIETRCVKRPRGEPEVIVLD</sequence>